<evidence type="ECO:0000313" key="3">
    <source>
        <dbReference type="Proteomes" id="UP001160142"/>
    </source>
</evidence>
<keyword evidence="1" id="KW-0472">Membrane</keyword>
<protein>
    <submittedName>
        <fullName evidence="2">Uncharacterized protein</fullName>
    </submittedName>
</protein>
<reference evidence="2 3" key="1">
    <citation type="submission" date="2023-04" db="EMBL/GenBank/DDBJ databases">
        <title>Genome Encyclopedia of Bacteria and Archaea VI: Functional Genomics of Type Strains.</title>
        <authorList>
            <person name="Whitman W."/>
        </authorList>
    </citation>
    <scope>NUCLEOTIDE SEQUENCE [LARGE SCALE GENOMIC DNA]</scope>
    <source>
        <strain evidence="2 3">SG_E_30_P1</strain>
    </source>
</reference>
<feature type="transmembrane region" description="Helical" evidence="1">
    <location>
        <begin position="6"/>
        <end position="23"/>
    </location>
</feature>
<sequence>MTELAMVAGVVVSLGLGLVTWWVRDRNVGEHD</sequence>
<keyword evidence="1" id="KW-0812">Transmembrane</keyword>
<dbReference type="EMBL" id="JARXVQ010000001">
    <property type="protein sequence ID" value="MDH6181801.1"/>
    <property type="molecule type" value="Genomic_DNA"/>
</dbReference>
<dbReference type="Proteomes" id="UP001160142">
    <property type="component" value="Unassembled WGS sequence"/>
</dbReference>
<organism evidence="2 3">
    <name type="scientific">Antiquaquibacter oligotrophicus</name>
    <dbReference type="NCBI Taxonomy" id="2880260"/>
    <lineage>
        <taxon>Bacteria</taxon>
        <taxon>Bacillati</taxon>
        <taxon>Actinomycetota</taxon>
        <taxon>Actinomycetes</taxon>
        <taxon>Micrococcales</taxon>
        <taxon>Microbacteriaceae</taxon>
        <taxon>Antiquaquibacter</taxon>
    </lineage>
</organism>
<proteinExistence type="predicted"/>
<accession>A0ABT6KP81</accession>
<evidence type="ECO:0000313" key="2">
    <source>
        <dbReference type="EMBL" id="MDH6181801.1"/>
    </source>
</evidence>
<gene>
    <name evidence="2" type="ORF">M2152_001983</name>
</gene>
<evidence type="ECO:0000256" key="1">
    <source>
        <dbReference type="SAM" id="Phobius"/>
    </source>
</evidence>
<comment type="caution">
    <text evidence="2">The sequence shown here is derived from an EMBL/GenBank/DDBJ whole genome shotgun (WGS) entry which is preliminary data.</text>
</comment>
<keyword evidence="1" id="KW-1133">Transmembrane helix</keyword>
<name>A0ABT6KP81_9MICO</name>
<keyword evidence="3" id="KW-1185">Reference proteome</keyword>